<feature type="region of interest" description="Disordered" evidence="1">
    <location>
        <begin position="396"/>
        <end position="438"/>
    </location>
</feature>
<proteinExistence type="predicted"/>
<evidence type="ECO:0000313" key="3">
    <source>
        <dbReference type="Proteomes" id="UP000578112"/>
    </source>
</evidence>
<reference evidence="2 3" key="1">
    <citation type="submission" date="2020-08" db="EMBL/GenBank/DDBJ databases">
        <title>Sequencing the genomes of 1000 actinobacteria strains.</title>
        <authorList>
            <person name="Klenk H.-P."/>
        </authorList>
    </citation>
    <scope>NUCLEOTIDE SEQUENCE [LARGE SCALE GENOMIC DNA]</scope>
    <source>
        <strain evidence="2 3">DSM 43149</strain>
    </source>
</reference>
<protein>
    <submittedName>
        <fullName evidence="2">Uncharacterized protein</fullName>
    </submittedName>
</protein>
<evidence type="ECO:0000256" key="1">
    <source>
        <dbReference type="SAM" id="MobiDB-lite"/>
    </source>
</evidence>
<organism evidence="2 3">
    <name type="scientific">Actinoplanes digitatis</name>
    <dbReference type="NCBI Taxonomy" id="1868"/>
    <lineage>
        <taxon>Bacteria</taxon>
        <taxon>Bacillati</taxon>
        <taxon>Actinomycetota</taxon>
        <taxon>Actinomycetes</taxon>
        <taxon>Micromonosporales</taxon>
        <taxon>Micromonosporaceae</taxon>
        <taxon>Actinoplanes</taxon>
    </lineage>
</organism>
<evidence type="ECO:0000313" key="2">
    <source>
        <dbReference type="EMBL" id="MBB4766584.1"/>
    </source>
</evidence>
<keyword evidence="3" id="KW-1185">Reference proteome</keyword>
<dbReference type="RefSeq" id="WP_184997698.1">
    <property type="nucleotide sequence ID" value="NZ_BOMK01000056.1"/>
</dbReference>
<gene>
    <name evidence="2" type="ORF">BJ971_007140</name>
</gene>
<sequence>MTDTSTLQVETRQLVAYGVERYEDSVTYGAIRRYLGDIGAVPKAAWGSLPGVSDRLARDWQVSVDARVDEAITARTEMDRVADGLLQIATDYEGTDLTVETSFDTVNRDLAPYLPVSDGYVPGISTRRGGSGTILPPRDRHQLGDERPTVVIPPGNEKLTATRHETLPSTRAVEEPITIGTTDGNDLGFSGGRTTYYENGEKDRLDEFVQDYRSELLQLEAILTDLGTGIRMPLNDLIIHAWRTAPKVIRNRADLMHSVANTYAEARTNMDEETKSLARYWNGNASEAFIQYAQSAGAWLSLVQAQAAWLAEEGKKAASLLEGLRNAYATTGYERIATLLEAMKTYIADANSLFSPCTNPEQALIKATTFFMDYMIDAEKNAVELAASLLKIDEQERKERPDLGTRGHDTVPFPAPAVGAGAWTDRTAWKPNPSRPNA</sequence>
<dbReference type="Proteomes" id="UP000578112">
    <property type="component" value="Unassembled WGS sequence"/>
</dbReference>
<feature type="compositionally biased region" description="Basic and acidic residues" evidence="1">
    <location>
        <begin position="137"/>
        <end position="148"/>
    </location>
</feature>
<feature type="compositionally biased region" description="Basic and acidic residues" evidence="1">
    <location>
        <begin position="396"/>
        <end position="409"/>
    </location>
</feature>
<accession>A0A7W7I518</accession>
<dbReference type="EMBL" id="JACHNH010000001">
    <property type="protein sequence ID" value="MBB4766584.1"/>
    <property type="molecule type" value="Genomic_DNA"/>
</dbReference>
<dbReference type="AlphaFoldDB" id="A0A7W7I518"/>
<comment type="caution">
    <text evidence="2">The sequence shown here is derived from an EMBL/GenBank/DDBJ whole genome shotgun (WGS) entry which is preliminary data.</text>
</comment>
<feature type="region of interest" description="Disordered" evidence="1">
    <location>
        <begin position="125"/>
        <end position="155"/>
    </location>
</feature>
<name>A0A7W7I518_9ACTN</name>